<comment type="caution">
    <text evidence="1">The sequence shown here is derived from an EMBL/GenBank/DDBJ whole genome shotgun (WGS) entry which is preliminary data.</text>
</comment>
<reference evidence="1 2" key="1">
    <citation type="journal article" date="2020" name="Microorganisms">
        <title>Osmotic Adaptation and Compatible Solute Biosynthesis of Phototrophic Bacteria as Revealed from Genome Analyses.</title>
        <authorList>
            <person name="Imhoff J.F."/>
            <person name="Rahn T."/>
            <person name="Kunzel S."/>
            <person name="Keller A."/>
            <person name="Neulinger S.C."/>
        </authorList>
    </citation>
    <scope>NUCLEOTIDE SEQUENCE [LARGE SCALE GENOMIC DNA]</scope>
    <source>
        <strain evidence="1 2">DSM 25653</strain>
    </source>
</reference>
<name>A0A9X0WDX8_9GAMM</name>
<dbReference type="EMBL" id="NRRY01000096">
    <property type="protein sequence ID" value="MBK1621651.1"/>
    <property type="molecule type" value="Genomic_DNA"/>
</dbReference>
<dbReference type="AlphaFoldDB" id="A0A9X0WDX8"/>
<evidence type="ECO:0000313" key="1">
    <source>
        <dbReference type="EMBL" id="MBK1621651.1"/>
    </source>
</evidence>
<evidence type="ECO:0008006" key="3">
    <source>
        <dbReference type="Google" id="ProtNLM"/>
    </source>
</evidence>
<organism evidence="1 2">
    <name type="scientific">Lamprobacter modestohalophilus</name>
    <dbReference type="NCBI Taxonomy" id="1064514"/>
    <lineage>
        <taxon>Bacteria</taxon>
        <taxon>Pseudomonadati</taxon>
        <taxon>Pseudomonadota</taxon>
        <taxon>Gammaproteobacteria</taxon>
        <taxon>Chromatiales</taxon>
        <taxon>Chromatiaceae</taxon>
        <taxon>Lamprobacter</taxon>
    </lineage>
</organism>
<evidence type="ECO:0000313" key="2">
    <source>
        <dbReference type="Proteomes" id="UP001138768"/>
    </source>
</evidence>
<accession>A0A9X0WDX8</accession>
<sequence length="196" mass="22823">MREFKEEMSLFKGEMGAFKDEMSDFKDEMRVFKDEVRADQEASRRERIEMNRKWGDLANKLGTIVEDLVYPSLSRIVRETFGEEPRDIVVRFKRRLSDGRREEIDALAVTDELIVLNSTKATLRSADVDAFILQIERFREFFPEYAALPVVGLLATLSVDNSVLRYAERNGFLVAAVGEEVMELKNRADFEPRRWT</sequence>
<dbReference type="Gene3D" id="1.10.287.540">
    <property type="entry name" value="Helix hairpin bin"/>
    <property type="match status" value="1"/>
</dbReference>
<dbReference type="PANTHER" id="PTHR38753:SF1">
    <property type="entry name" value="SLR1441 PROTEIN"/>
    <property type="match status" value="1"/>
</dbReference>
<dbReference type="InterPro" id="IPR011335">
    <property type="entry name" value="Restrct_endonuc-II-like"/>
</dbReference>
<proteinExistence type="predicted"/>
<gene>
    <name evidence="1" type="ORF">CKO42_25310</name>
</gene>
<protein>
    <recommendedName>
        <fullName evidence="3">DUF3782 domain-containing protein</fullName>
    </recommendedName>
</protein>
<dbReference type="PANTHER" id="PTHR38753">
    <property type="entry name" value="SLR1441 PROTEIN"/>
    <property type="match status" value="1"/>
</dbReference>
<dbReference type="Proteomes" id="UP001138768">
    <property type="component" value="Unassembled WGS sequence"/>
</dbReference>
<keyword evidence="2" id="KW-1185">Reference proteome</keyword>
<dbReference type="SUPFAM" id="SSF52980">
    <property type="entry name" value="Restriction endonuclease-like"/>
    <property type="match status" value="1"/>
</dbReference>